<evidence type="ECO:0000313" key="3">
    <source>
        <dbReference type="Proteomes" id="UP000546007"/>
    </source>
</evidence>
<dbReference type="Proteomes" id="UP000546007">
    <property type="component" value="Unassembled WGS sequence"/>
</dbReference>
<evidence type="ECO:0000256" key="1">
    <source>
        <dbReference type="SAM" id="SignalP"/>
    </source>
</evidence>
<evidence type="ECO:0008006" key="4">
    <source>
        <dbReference type="Google" id="ProtNLM"/>
    </source>
</evidence>
<proteinExistence type="predicted"/>
<sequence length="302" mass="34587">MRIIAAFIILMVCGLSAAGQRDSVIVNDGWRKDTIRVKGQVIDTLGKETEMIIWDNTVRESEEERRNNVVKPPLDSRVFNTLSGKVPRPNKFRGHWNGFYFGFVNFGKTNYSKYGGNDFMELDWASSFTMHFNFAKFSFGLSPRQRFGIFTGFGLDYSRLCFDGDITVRRKKGEMLHAVPLSDLGIEEVKRSTFKALYLTIPLMLEKQIPAPHWKRFYVSTGFIGGIRLHSKTKVVYTSEKGNKRKLKENGSYGMVPFKVDYTLRVGYRGVCIWGNYSLTNMFNKNRAPELRPFAVGFGITI</sequence>
<reference evidence="2 3" key="1">
    <citation type="submission" date="2020-08" db="EMBL/GenBank/DDBJ databases">
        <title>Genomic Encyclopedia of Type Strains, Phase IV (KMG-IV): sequencing the most valuable type-strain genomes for metagenomic binning, comparative biology and taxonomic classification.</title>
        <authorList>
            <person name="Goeker M."/>
        </authorList>
    </citation>
    <scope>NUCLEOTIDE SEQUENCE [LARGE SCALE GENOMIC DNA]</scope>
    <source>
        <strain evidence="2 3">DSM 105721</strain>
    </source>
</reference>
<feature type="signal peptide" evidence="1">
    <location>
        <begin position="1"/>
        <end position="17"/>
    </location>
</feature>
<dbReference type="GeneID" id="93100610"/>
<accession>A0A7W6HTX3</accession>
<name>A0A7W6HTX3_9BACT</name>
<feature type="chain" id="PRO_5031043926" description="Outer membrane protein beta-barrel domain-containing protein" evidence="1">
    <location>
        <begin position="18"/>
        <end position="302"/>
    </location>
</feature>
<organism evidence="2 3">
    <name type="scientific">Butyricimonas faecihominis</name>
    <dbReference type="NCBI Taxonomy" id="1472416"/>
    <lineage>
        <taxon>Bacteria</taxon>
        <taxon>Pseudomonadati</taxon>
        <taxon>Bacteroidota</taxon>
        <taxon>Bacteroidia</taxon>
        <taxon>Bacteroidales</taxon>
        <taxon>Odoribacteraceae</taxon>
        <taxon>Butyricimonas</taxon>
    </lineage>
</organism>
<gene>
    <name evidence="2" type="ORF">GGR14_000154</name>
</gene>
<dbReference type="AlphaFoldDB" id="A0A7W6HTX3"/>
<keyword evidence="1" id="KW-0732">Signal</keyword>
<dbReference type="RefSeq" id="WP_124316500.1">
    <property type="nucleotide sequence ID" value="NZ_AP028155.1"/>
</dbReference>
<evidence type="ECO:0000313" key="2">
    <source>
        <dbReference type="EMBL" id="MBB4024393.1"/>
    </source>
</evidence>
<protein>
    <recommendedName>
        <fullName evidence="4">Outer membrane protein beta-barrel domain-containing protein</fullName>
    </recommendedName>
</protein>
<comment type="caution">
    <text evidence="2">The sequence shown here is derived from an EMBL/GenBank/DDBJ whole genome shotgun (WGS) entry which is preliminary data.</text>
</comment>
<dbReference type="OrthoDB" id="1117977at2"/>
<keyword evidence="3" id="KW-1185">Reference proteome</keyword>
<dbReference type="EMBL" id="JACIES010000001">
    <property type="protein sequence ID" value="MBB4024393.1"/>
    <property type="molecule type" value="Genomic_DNA"/>
</dbReference>